<evidence type="ECO:0000313" key="2">
    <source>
        <dbReference type="Proteomes" id="UP001448498"/>
    </source>
</evidence>
<dbReference type="EMBL" id="CP109822">
    <property type="protein sequence ID" value="XAE50906.1"/>
    <property type="molecule type" value="Genomic_DNA"/>
</dbReference>
<dbReference type="RefSeq" id="WP_174992467.1">
    <property type="nucleotide sequence ID" value="NZ_CABVPX010000008.1"/>
</dbReference>
<organism evidence="1 2">
    <name type="scientific">Burkholderia arboris</name>
    <dbReference type="NCBI Taxonomy" id="488730"/>
    <lineage>
        <taxon>Bacteria</taxon>
        <taxon>Pseudomonadati</taxon>
        <taxon>Pseudomonadota</taxon>
        <taxon>Betaproteobacteria</taxon>
        <taxon>Burkholderiales</taxon>
        <taxon>Burkholderiaceae</taxon>
        <taxon>Burkholderia</taxon>
        <taxon>Burkholderia cepacia complex</taxon>
    </lineage>
</organism>
<proteinExistence type="predicted"/>
<gene>
    <name evidence="1" type="ORF">OHZ10_30970</name>
</gene>
<dbReference type="Proteomes" id="UP001448498">
    <property type="component" value="Chromosome 3"/>
</dbReference>
<sequence length="95" mass="10227">MTAYTATAAPFMACEIGFRHIACPHRFVETLDLSALFGVRHRRRVGAAPHTDAIAKDVASNTGVRLAPGIEPAGRTVDGIHEQQRLTGGDEEMRG</sequence>
<reference evidence="1 2" key="1">
    <citation type="submission" date="2022-10" db="EMBL/GenBank/DDBJ databases">
        <title>Genomic of Burkholderia cepacia PN-1.</title>
        <authorList>
            <person name="Yang Y."/>
            <person name="Guan H."/>
            <person name="Huang J."/>
        </authorList>
    </citation>
    <scope>NUCLEOTIDE SEQUENCE [LARGE SCALE GENOMIC DNA]</scope>
    <source>
        <strain evidence="1 2">PN-1</strain>
    </source>
</reference>
<name>A0ABZ3DQX2_9BURK</name>
<evidence type="ECO:0000313" key="1">
    <source>
        <dbReference type="EMBL" id="XAE50906.1"/>
    </source>
</evidence>
<keyword evidence="2" id="KW-1185">Reference proteome</keyword>
<accession>A0ABZ3DQX2</accession>
<protein>
    <submittedName>
        <fullName evidence="1">Uncharacterized protein</fullName>
    </submittedName>
</protein>